<feature type="region of interest" description="Disordered" evidence="1">
    <location>
        <begin position="1"/>
        <end position="27"/>
    </location>
</feature>
<evidence type="ECO:0000256" key="1">
    <source>
        <dbReference type="SAM" id="MobiDB-lite"/>
    </source>
</evidence>
<comment type="caution">
    <text evidence="3">The sequence shown here is derived from an EMBL/GenBank/DDBJ whole genome shotgun (WGS) entry which is preliminary data.</text>
</comment>
<name>A0A8H9CII5_9GAMM</name>
<protein>
    <submittedName>
        <fullName evidence="3">Uncharacterized protein</fullName>
    </submittedName>
</protein>
<keyword evidence="2" id="KW-1133">Transmembrane helix</keyword>
<evidence type="ECO:0000313" key="4">
    <source>
        <dbReference type="Proteomes" id="UP000643672"/>
    </source>
</evidence>
<keyword evidence="2" id="KW-0812">Transmembrane</keyword>
<dbReference type="RefSeq" id="WP_202763399.1">
    <property type="nucleotide sequence ID" value="NZ_CAESAQ020000090.1"/>
</dbReference>
<feature type="compositionally biased region" description="Polar residues" evidence="1">
    <location>
        <begin position="1"/>
        <end position="10"/>
    </location>
</feature>
<gene>
    <name evidence="3" type="ORF">THERMOS_2129</name>
</gene>
<dbReference type="NCBIfam" id="NF033191">
    <property type="entry name" value="JDVT-CTERM"/>
    <property type="match status" value="1"/>
</dbReference>
<evidence type="ECO:0000256" key="2">
    <source>
        <dbReference type="SAM" id="Phobius"/>
    </source>
</evidence>
<feature type="transmembrane region" description="Helical" evidence="2">
    <location>
        <begin position="37"/>
        <end position="55"/>
    </location>
</feature>
<organism evidence="3 4">
    <name type="scientific">Bathymodiolus thermophilus thioautotrophic gill symbiont</name>
    <dbReference type="NCBI Taxonomy" id="2360"/>
    <lineage>
        <taxon>Bacteria</taxon>
        <taxon>Pseudomonadati</taxon>
        <taxon>Pseudomonadota</taxon>
        <taxon>Gammaproteobacteria</taxon>
        <taxon>sulfur-oxidizing symbionts</taxon>
    </lineage>
</organism>
<accession>A0A8H9CII5</accession>
<dbReference type="AlphaFoldDB" id="A0A8H9CII5"/>
<dbReference type="EMBL" id="CAESAQ020000090">
    <property type="protein sequence ID" value="CAB5505457.1"/>
    <property type="molecule type" value="Genomic_DNA"/>
</dbReference>
<sequence>MVESTISIATPISIDDDGSSSSGSSGGGCAYNSNAPARFDMGFILLMTLSAYYLIRRKRRFIR</sequence>
<dbReference type="Proteomes" id="UP000643672">
    <property type="component" value="Unassembled WGS sequence"/>
</dbReference>
<proteinExistence type="predicted"/>
<reference evidence="3 4" key="1">
    <citation type="submission" date="2020-05" db="EMBL/GenBank/DDBJ databases">
        <authorList>
            <person name="Petersen J."/>
            <person name="Sayavedra L."/>
        </authorList>
    </citation>
    <scope>NUCLEOTIDE SEQUENCE [LARGE SCALE GENOMIC DNA]</scope>
    <source>
        <strain evidence="3">B thermophilus SOXS</strain>
    </source>
</reference>
<evidence type="ECO:0000313" key="3">
    <source>
        <dbReference type="EMBL" id="CAB5505457.1"/>
    </source>
</evidence>
<keyword evidence="4" id="KW-1185">Reference proteome</keyword>
<keyword evidence="2" id="KW-0472">Membrane</keyword>